<accession>W9C8N9</accession>
<keyword evidence="3" id="KW-1185">Reference proteome</keyword>
<evidence type="ECO:0000313" key="2">
    <source>
        <dbReference type="EMBL" id="ESZ92221.1"/>
    </source>
</evidence>
<reference evidence="2 3" key="1">
    <citation type="journal article" date="2014" name="Genome Announc.">
        <title>Draft genome sequence of Sclerotinia borealis, a psychrophilic plant pathogenic fungus.</title>
        <authorList>
            <person name="Mardanov A.V."/>
            <person name="Beletsky A.V."/>
            <person name="Kadnikov V.V."/>
            <person name="Ignatov A.N."/>
            <person name="Ravin N.V."/>
        </authorList>
    </citation>
    <scope>NUCLEOTIDE SEQUENCE [LARGE SCALE GENOMIC DNA]</scope>
    <source>
        <strain evidence="3">F-4157</strain>
    </source>
</reference>
<dbReference type="HOGENOM" id="CLU_1415947_0_0_1"/>
<name>W9C8N9_SCLBF</name>
<protein>
    <submittedName>
        <fullName evidence="2">Uncharacterized protein</fullName>
    </submittedName>
</protein>
<evidence type="ECO:0000313" key="3">
    <source>
        <dbReference type="Proteomes" id="UP000019487"/>
    </source>
</evidence>
<dbReference type="EMBL" id="AYSA01000404">
    <property type="protein sequence ID" value="ESZ92221.1"/>
    <property type="molecule type" value="Genomic_DNA"/>
</dbReference>
<evidence type="ECO:0000256" key="1">
    <source>
        <dbReference type="SAM" id="MobiDB-lite"/>
    </source>
</evidence>
<organism evidence="2 3">
    <name type="scientific">Sclerotinia borealis (strain F-4128)</name>
    <dbReference type="NCBI Taxonomy" id="1432307"/>
    <lineage>
        <taxon>Eukaryota</taxon>
        <taxon>Fungi</taxon>
        <taxon>Dikarya</taxon>
        <taxon>Ascomycota</taxon>
        <taxon>Pezizomycotina</taxon>
        <taxon>Leotiomycetes</taxon>
        <taxon>Helotiales</taxon>
        <taxon>Sclerotiniaceae</taxon>
        <taxon>Sclerotinia</taxon>
    </lineage>
</organism>
<gene>
    <name evidence="2" type="ORF">SBOR_7386</name>
</gene>
<sequence>MDLLLNSKHNPPPLPNRDPLPPTRLPTLPPHLPTPPLNLHNHDIDPNPPLQHQHHNANTDSRPAPQRADKRSADSTGDIGGGGDDSAAVDGVDGNELDEEIGGVWGKDDFWAGFLGGDGFAGFVGLGEGGGEDGRGGFGVGWGGGEGGGEGGDGEGLVGAGMCGLEREGGRGVWNDMLCYDVIWKRLSCWVI</sequence>
<feature type="region of interest" description="Disordered" evidence="1">
    <location>
        <begin position="1"/>
        <end position="94"/>
    </location>
</feature>
<comment type="caution">
    <text evidence="2">The sequence shown here is derived from an EMBL/GenBank/DDBJ whole genome shotgun (WGS) entry which is preliminary data.</text>
</comment>
<dbReference type="AlphaFoldDB" id="W9C8N9"/>
<dbReference type="Proteomes" id="UP000019487">
    <property type="component" value="Unassembled WGS sequence"/>
</dbReference>
<proteinExistence type="predicted"/>
<feature type="compositionally biased region" description="Pro residues" evidence="1">
    <location>
        <begin position="10"/>
        <end position="36"/>
    </location>
</feature>